<sequence>MNEKKAFCQLREPDKKIWNAVLEDGTCVRLIEHEEESIIKLVYGEDVHPCLAPLVSIVDQRHTAHNVRIGTLKRVIRARGALFRARSGAELCGGFEAFVDLQLRFMIFQILSVLRWVQDHLADHIELQVSATTTLVTDRLWIEVLPYFRTIQKDITQDIKLYRSPDQDVPLTTRWLEGRLSNFEYLMALNEAAGRGSILGEDHAILPWVTDFTIKDGGWRDLSKTKFRLTKGDVMLDRSFGALGHHVSEPGISELALCIYLARRIPLCRLKSVVRSNFVPEQYPPTMSRLYAWSPDECIPEFYADPTVFKSIHQSQGLSDLGVPSWCNNSASDFVAYHRSLLESEHVTLHLHKWIDLYFGVAAVDSAIARKHKNVPLLDDNAYLDKFIGFCSRPSATLESQYQRDGVGGPHQGRRRKSTGSGLNPTEAAKTSSAAVVQLFYKSHPPRRFAPTRKTVPSTTNKQSLEAFLSLEPASSRSIVLPVTQSDPSVQKERSRFDRQPSQTDFVTQYTAFVQPSSFRPPLTPLNDPQQQVARKLEPIVQEIYSASSCRQPRAVNTALEALLKGELSQLASSSRKQRFFPQYFEATLELGSCIHSQETARGAVEAVIAGLEAMSELPLAGIVLILPQLLRPMDSAQGWRSAAELEAVINAIGTHLGVRHSAYAVTPRLALIVHALLLPISSEDDENDNKINNQRILYGADGLWRTVIRRCGSSAFIKHLLPTLIEAATTSTTQSFSSEMAAQIVRLAREDSLGSALAARFVLSALCSGLGSLQVARGCRAAAIVSMCRVLGAEAVAPIVLEPVLAALSSLEGALSEPQPTESAWLALLELVSILRRLVGSGLSEASVLHFYVRAGDSESQNDPLPRLMLALLPSTTIKLDEGSLRNAAIALREVASLVSLVCLQLGDALTVQYLLPDLDKFFAQLVHLYRSPEAAPAARRLALDLAKELYTPLAAMLSIEVMRKHAPSAKSLVQHCLHDENESMAPPPSLNEPQNMATTVLPAKQRAMDWGHEALEKGIDWILRLNHTAEATLVGSIHSNVNNNEEEQENDGMELHQLRDARSAQKMNSSTTRERFNTSDGKSVHKNLFNEDNDESCRGRRKSIVLEINDEDLDDLELEEEDEPELLTAVTPGYDGALSDDEVHHEDREDEELTIPPQPIGDDDDLVETRKRRNVTSKNIRRQVSSQYSGVHQSIDEDSIPSGDHYGGIDDDNEHDEFGIVIDETQQTKAQRHFWLLGGWSATQARPWELVDGPWAPRLYVTSPALQVGELTPEERAQHEVLSSRRRRGSSCALATDFAEGVALVGGRDGVVRLWSLREPPGRLGPPVTLRNERHARRVRSLFCLDGATSGVSSDGTRFDVWDLESGETVRKWVWAVPFGVSSERLVDVSPIPLGYGALFPGAGGPQQVAALAERALSLVDVRGTGRSAVTEFLISFALPRGSTFSLSALGAFPPSSGTNHEFIRAEEQGIDNEPIEEVPHTPRGNLVASSAALNSPIAATPPRTQRSLHNTTTSCRPMQQQIQPPPETSLYRDDVDAAAAARCVVSIGDGRCLALGSESGRIALLDRRAGRVLCVWSAHAPGVVVVKLIACSQNQLLSLGSDRVATLWNLQFATPSHTPEALASTRLDVRGPLLPHNIQALRFDDATTLLAAASGHKLAVARFADAYVRSPLSEASVAAANGRTATSVLAHRRHFVDDRGQRLHRNQLHIEALHFLSLRRALLLGCDDGTVRVAV</sequence>
<evidence type="ECO:0000259" key="3">
    <source>
        <dbReference type="SMART" id="SM01026"/>
    </source>
</evidence>
<dbReference type="InterPro" id="IPR000409">
    <property type="entry name" value="BEACH_dom"/>
</dbReference>
<reference evidence="4" key="1">
    <citation type="submission" date="2021-01" db="EMBL/GenBank/DDBJ databases">
        <authorList>
            <person name="Corre E."/>
            <person name="Pelletier E."/>
            <person name="Niang G."/>
            <person name="Scheremetjew M."/>
            <person name="Finn R."/>
            <person name="Kale V."/>
            <person name="Holt S."/>
            <person name="Cochrane G."/>
            <person name="Meng A."/>
            <person name="Brown T."/>
            <person name="Cohen L."/>
        </authorList>
    </citation>
    <scope>NUCLEOTIDE SEQUENCE</scope>
    <source>
        <strain evidence="4">CCMP1510</strain>
    </source>
</reference>
<protein>
    <recommendedName>
        <fullName evidence="3">BEACH domain-containing protein</fullName>
    </recommendedName>
</protein>
<feature type="compositionally biased region" description="Polar residues" evidence="2">
    <location>
        <begin position="1505"/>
        <end position="1525"/>
    </location>
</feature>
<keyword evidence="1" id="KW-0853">WD repeat</keyword>
<dbReference type="InterPro" id="IPR016024">
    <property type="entry name" value="ARM-type_fold"/>
</dbReference>
<dbReference type="SUPFAM" id="SSF50978">
    <property type="entry name" value="WD40 repeat-like"/>
    <property type="match status" value="1"/>
</dbReference>
<gene>
    <name evidence="4" type="ORF">ALAG00032_LOCUS14326</name>
</gene>
<dbReference type="PANTHER" id="PTHR46866">
    <property type="entry name" value="GH12955P"/>
    <property type="match status" value="1"/>
</dbReference>
<dbReference type="SUPFAM" id="SSF81837">
    <property type="entry name" value="BEACH domain"/>
    <property type="match status" value="1"/>
</dbReference>
<evidence type="ECO:0000256" key="1">
    <source>
        <dbReference type="ARBA" id="ARBA00022574"/>
    </source>
</evidence>
<dbReference type="InterPro" id="IPR036372">
    <property type="entry name" value="BEACH_dom_sf"/>
</dbReference>
<dbReference type="Pfam" id="PF02138">
    <property type="entry name" value="Beach"/>
    <property type="match status" value="1"/>
</dbReference>
<feature type="domain" description="BEACH" evidence="3">
    <location>
        <begin position="172"/>
        <end position="447"/>
    </location>
</feature>
<feature type="region of interest" description="Disordered" evidence="2">
    <location>
        <begin position="1185"/>
        <end position="1204"/>
    </location>
</feature>
<evidence type="ECO:0000313" key="4">
    <source>
        <dbReference type="EMBL" id="CAE0373525.1"/>
    </source>
</evidence>
<evidence type="ECO:0000256" key="2">
    <source>
        <dbReference type="SAM" id="MobiDB-lite"/>
    </source>
</evidence>
<feature type="compositionally biased region" description="Polar residues" evidence="2">
    <location>
        <begin position="419"/>
        <end position="431"/>
    </location>
</feature>
<dbReference type="SMART" id="SM01026">
    <property type="entry name" value="Beach"/>
    <property type="match status" value="1"/>
</dbReference>
<dbReference type="InterPro" id="IPR015943">
    <property type="entry name" value="WD40/YVTN_repeat-like_dom_sf"/>
</dbReference>
<dbReference type="SUPFAM" id="SSF48371">
    <property type="entry name" value="ARM repeat"/>
    <property type="match status" value="1"/>
</dbReference>
<feature type="compositionally biased region" description="Polar residues" evidence="2">
    <location>
        <begin position="1185"/>
        <end position="1194"/>
    </location>
</feature>
<dbReference type="EMBL" id="HBIJ01022024">
    <property type="protein sequence ID" value="CAE0373525.1"/>
    <property type="molecule type" value="Transcribed_RNA"/>
</dbReference>
<accession>A0A7S3K380</accession>
<feature type="region of interest" description="Disordered" evidence="2">
    <location>
        <begin position="1133"/>
        <end position="1167"/>
    </location>
</feature>
<dbReference type="PANTHER" id="PTHR46866:SF1">
    <property type="entry name" value="GH12955P"/>
    <property type="match status" value="1"/>
</dbReference>
<feature type="region of interest" description="Disordered" evidence="2">
    <location>
        <begin position="1501"/>
        <end position="1531"/>
    </location>
</feature>
<dbReference type="InterPro" id="IPR036322">
    <property type="entry name" value="WD40_repeat_dom_sf"/>
</dbReference>
<feature type="region of interest" description="Disordered" evidence="2">
    <location>
        <begin position="401"/>
        <end position="431"/>
    </location>
</feature>
<name>A0A7S3K380_9STRA</name>
<proteinExistence type="predicted"/>
<feature type="region of interest" description="Disordered" evidence="2">
    <location>
        <begin position="1066"/>
        <end position="1098"/>
    </location>
</feature>
<dbReference type="Gene3D" id="1.10.1540.10">
    <property type="entry name" value="BEACH domain"/>
    <property type="match status" value="1"/>
</dbReference>
<dbReference type="Gene3D" id="2.130.10.10">
    <property type="entry name" value="YVTN repeat-like/Quinoprotein amine dehydrogenase"/>
    <property type="match status" value="2"/>
</dbReference>
<organism evidence="4">
    <name type="scientific">Aureoumbra lagunensis</name>
    <dbReference type="NCBI Taxonomy" id="44058"/>
    <lineage>
        <taxon>Eukaryota</taxon>
        <taxon>Sar</taxon>
        <taxon>Stramenopiles</taxon>
        <taxon>Ochrophyta</taxon>
        <taxon>Pelagophyceae</taxon>
        <taxon>Pelagomonadales</taxon>
        <taxon>Aureoumbra</taxon>
    </lineage>
</organism>